<dbReference type="InterPro" id="IPR003593">
    <property type="entry name" value="AAA+_ATPase"/>
</dbReference>
<dbReference type="InterPro" id="IPR003439">
    <property type="entry name" value="ABC_transporter-like_ATP-bd"/>
</dbReference>
<accession>A0A1Y2MS05</accession>
<dbReference type="InterPro" id="IPR017871">
    <property type="entry name" value="ABC_transporter-like_CS"/>
</dbReference>
<dbReference type="PANTHER" id="PTHR42788:SF13">
    <property type="entry name" value="ALIPHATIC SULFONATES IMPORT ATP-BINDING PROTEIN SSUB"/>
    <property type="match status" value="1"/>
</dbReference>
<dbReference type="RefSeq" id="WP_085914585.1">
    <property type="nucleotide sequence ID" value="NZ_MIGB01000026.1"/>
</dbReference>
<proteinExistence type="predicted"/>
<reference evidence="5 6" key="1">
    <citation type="submission" date="2016-09" db="EMBL/GenBank/DDBJ databases">
        <title>Pseudonocardia autotrophica DSM535, a candidate organism with high potential of specific P450 cytochromes.</title>
        <authorList>
            <person name="Grumaz C."/>
            <person name="Vainshtein Y."/>
            <person name="Kirstahler P."/>
            <person name="Sohn K."/>
        </authorList>
    </citation>
    <scope>NUCLEOTIDE SEQUENCE [LARGE SCALE GENOMIC DNA]</scope>
    <source>
        <strain evidence="5 6">DSM 535</strain>
    </source>
</reference>
<dbReference type="CDD" id="cd03293">
    <property type="entry name" value="ABC_NrtD_SsuB_transporters"/>
    <property type="match status" value="1"/>
</dbReference>
<dbReference type="InterPro" id="IPR050166">
    <property type="entry name" value="ABC_transporter_ATP-bind"/>
</dbReference>
<dbReference type="SUPFAM" id="SSF52540">
    <property type="entry name" value="P-loop containing nucleoside triphosphate hydrolases"/>
    <property type="match status" value="1"/>
</dbReference>
<dbReference type="PROSITE" id="PS00211">
    <property type="entry name" value="ABC_TRANSPORTER_1"/>
    <property type="match status" value="1"/>
</dbReference>
<name>A0A1Y2MS05_PSEAH</name>
<evidence type="ECO:0000256" key="1">
    <source>
        <dbReference type="ARBA" id="ARBA00022448"/>
    </source>
</evidence>
<comment type="caution">
    <text evidence="5">The sequence shown here is derived from an EMBL/GenBank/DDBJ whole genome shotgun (WGS) entry which is preliminary data.</text>
</comment>
<dbReference type="AlphaFoldDB" id="A0A1Y2MS05"/>
<organism evidence="5 6">
    <name type="scientific">Pseudonocardia autotrophica</name>
    <name type="common">Amycolata autotrophica</name>
    <name type="synonym">Nocardia autotrophica</name>
    <dbReference type="NCBI Taxonomy" id="2074"/>
    <lineage>
        <taxon>Bacteria</taxon>
        <taxon>Bacillati</taxon>
        <taxon>Actinomycetota</taxon>
        <taxon>Actinomycetes</taxon>
        <taxon>Pseudonocardiales</taxon>
        <taxon>Pseudonocardiaceae</taxon>
        <taxon>Pseudonocardia</taxon>
    </lineage>
</organism>
<gene>
    <name evidence="5" type="primary">cmpD_3</name>
    <name evidence="5" type="ORF">BG845_04407</name>
</gene>
<keyword evidence="2" id="KW-0547">Nucleotide-binding</keyword>
<dbReference type="GO" id="GO:0005524">
    <property type="term" value="F:ATP binding"/>
    <property type="evidence" value="ECO:0007669"/>
    <property type="project" value="UniProtKB-KW"/>
</dbReference>
<dbReference type="InterPro" id="IPR027417">
    <property type="entry name" value="P-loop_NTPase"/>
</dbReference>
<keyword evidence="5" id="KW-0378">Hydrolase</keyword>
<sequence>MTITRDPATGTRTAIEFSRVGKTFDPAAGPVLAGLDLTIADGEFVSLVGASGCGKSTLLRLAGDLTSPTDGAVLVDGREAALARERREVGVVFQSPNLLPWRSVIRNVELPLEHTGVTRAERRERAMAQLELVGLAAAGGKYPQQISGGMAQRVAIARALVYEPRIVLMDEPFGALDEITRDRLNLEVRDLWARTGKTVLFVTHSVPEAVFMSSRVVVMAAGPGRVGGIMEIDLPERRTAATTTTPAFFDAVTRVRTSLSAHMGAS</sequence>
<feature type="domain" description="ABC transporter" evidence="4">
    <location>
        <begin position="15"/>
        <end position="246"/>
    </location>
</feature>
<keyword evidence="6" id="KW-1185">Reference proteome</keyword>
<dbReference type="Gene3D" id="3.40.50.300">
    <property type="entry name" value="P-loop containing nucleotide triphosphate hydrolases"/>
    <property type="match status" value="1"/>
</dbReference>
<evidence type="ECO:0000256" key="3">
    <source>
        <dbReference type="ARBA" id="ARBA00022840"/>
    </source>
</evidence>
<evidence type="ECO:0000256" key="2">
    <source>
        <dbReference type="ARBA" id="ARBA00022741"/>
    </source>
</evidence>
<dbReference type="EMBL" id="MIGB01000026">
    <property type="protein sequence ID" value="OSY38000.1"/>
    <property type="molecule type" value="Genomic_DNA"/>
</dbReference>
<dbReference type="Proteomes" id="UP000194360">
    <property type="component" value="Unassembled WGS sequence"/>
</dbReference>
<evidence type="ECO:0000313" key="5">
    <source>
        <dbReference type="EMBL" id="OSY38000.1"/>
    </source>
</evidence>
<dbReference type="OrthoDB" id="4533303at2"/>
<dbReference type="EC" id="3.6.3.-" evidence="5"/>
<protein>
    <submittedName>
        <fullName evidence="5">Bicarbonate transport ATP-binding protein CmpD</fullName>
        <ecNumber evidence="5">3.6.3.-</ecNumber>
    </submittedName>
</protein>
<keyword evidence="1" id="KW-0813">Transport</keyword>
<dbReference type="Pfam" id="PF00005">
    <property type="entry name" value="ABC_tran"/>
    <property type="match status" value="1"/>
</dbReference>
<evidence type="ECO:0000259" key="4">
    <source>
        <dbReference type="PROSITE" id="PS50893"/>
    </source>
</evidence>
<evidence type="ECO:0000313" key="6">
    <source>
        <dbReference type="Proteomes" id="UP000194360"/>
    </source>
</evidence>
<keyword evidence="3 5" id="KW-0067">ATP-binding</keyword>
<dbReference type="SMART" id="SM00382">
    <property type="entry name" value="AAA"/>
    <property type="match status" value="1"/>
</dbReference>
<dbReference type="PANTHER" id="PTHR42788">
    <property type="entry name" value="TAURINE IMPORT ATP-BINDING PROTEIN-RELATED"/>
    <property type="match status" value="1"/>
</dbReference>
<dbReference type="STRING" id="2074.BG845_04407"/>
<dbReference type="GO" id="GO:0016887">
    <property type="term" value="F:ATP hydrolysis activity"/>
    <property type="evidence" value="ECO:0007669"/>
    <property type="project" value="InterPro"/>
</dbReference>
<dbReference type="PROSITE" id="PS50893">
    <property type="entry name" value="ABC_TRANSPORTER_2"/>
    <property type="match status" value="1"/>
</dbReference>